<dbReference type="Proteomes" id="UP001195196">
    <property type="component" value="Unassembled WGS sequence"/>
</dbReference>
<dbReference type="EMBL" id="JAFFGU010000013">
    <property type="protein sequence ID" value="MBM7280015.1"/>
    <property type="molecule type" value="Genomic_DNA"/>
</dbReference>
<dbReference type="PANTHER" id="PTHR43857:SF1">
    <property type="entry name" value="YJGH FAMILY PROTEIN"/>
    <property type="match status" value="1"/>
</dbReference>
<organism evidence="1 2">
    <name type="scientific">Gordonia rubripertincta</name>
    <name type="common">Rhodococcus corallinus</name>
    <dbReference type="NCBI Taxonomy" id="36822"/>
    <lineage>
        <taxon>Bacteria</taxon>
        <taxon>Bacillati</taxon>
        <taxon>Actinomycetota</taxon>
        <taxon>Actinomycetes</taxon>
        <taxon>Mycobacteriales</taxon>
        <taxon>Gordoniaceae</taxon>
        <taxon>Gordonia</taxon>
    </lineage>
</organism>
<reference evidence="1" key="1">
    <citation type="submission" date="2021-02" db="EMBL/GenBank/DDBJ databases">
        <title>Taxonomy, biology and ecology of Rhodococcus bacteria occurring in California pistachio and other woody hosts as revealed by genome sequence analyses.</title>
        <authorList>
            <person name="Riely B."/>
            <person name="Gai Y."/>
        </authorList>
    </citation>
    <scope>NUCLEOTIDE SEQUENCE</scope>
    <source>
        <strain evidence="1">BP-295</strain>
    </source>
</reference>
<dbReference type="InterPro" id="IPR035959">
    <property type="entry name" value="RutC-like_sf"/>
</dbReference>
<protein>
    <submittedName>
        <fullName evidence="1">RidA family protein</fullName>
    </submittedName>
</protein>
<dbReference type="RefSeq" id="WP_204718735.1">
    <property type="nucleotide sequence ID" value="NZ_JAFFGU010000013.1"/>
</dbReference>
<dbReference type="AlphaFoldDB" id="A0AAW4GA63"/>
<dbReference type="Gene3D" id="3.30.1330.40">
    <property type="entry name" value="RutC-like"/>
    <property type="match status" value="1"/>
</dbReference>
<name>A0AAW4GA63_GORRU</name>
<dbReference type="CDD" id="cd00448">
    <property type="entry name" value="YjgF_YER057c_UK114_family"/>
    <property type="match status" value="1"/>
</dbReference>
<dbReference type="SUPFAM" id="SSF55298">
    <property type="entry name" value="YjgF-like"/>
    <property type="match status" value="1"/>
</dbReference>
<dbReference type="PANTHER" id="PTHR43857">
    <property type="entry name" value="BLR7761 PROTEIN"/>
    <property type="match status" value="1"/>
</dbReference>
<evidence type="ECO:0000313" key="2">
    <source>
        <dbReference type="Proteomes" id="UP001195196"/>
    </source>
</evidence>
<accession>A0AAW4GA63</accession>
<comment type="caution">
    <text evidence="1">The sequence shown here is derived from an EMBL/GenBank/DDBJ whole genome shotgun (WGS) entry which is preliminary data.</text>
</comment>
<proteinExistence type="predicted"/>
<gene>
    <name evidence="1" type="ORF">JTZ10_19905</name>
</gene>
<dbReference type="InterPro" id="IPR006175">
    <property type="entry name" value="YjgF/YER057c/UK114"/>
</dbReference>
<sequence>MSVTLSSPEGMLPDAPYHHVAVGVGARHVYVAGQVAHTGDGSPIPADLTGQVAQALRNVARGLRGAGADFGDVVRLTVYVTDWEPVKIGDFMAGIEAVADEVGLPVPMPPATLIGVQTLYEPEVLVEIEATAVVD</sequence>
<dbReference type="Pfam" id="PF01042">
    <property type="entry name" value="Ribonuc_L-PSP"/>
    <property type="match status" value="1"/>
</dbReference>
<evidence type="ECO:0000313" key="1">
    <source>
        <dbReference type="EMBL" id="MBM7280015.1"/>
    </source>
</evidence>